<organism evidence="2 3">
    <name type="scientific">Streptacidiphilus pinicola</name>
    <dbReference type="NCBI Taxonomy" id="2219663"/>
    <lineage>
        <taxon>Bacteria</taxon>
        <taxon>Bacillati</taxon>
        <taxon>Actinomycetota</taxon>
        <taxon>Actinomycetes</taxon>
        <taxon>Kitasatosporales</taxon>
        <taxon>Streptomycetaceae</taxon>
        <taxon>Streptacidiphilus</taxon>
    </lineage>
</organism>
<proteinExistence type="predicted"/>
<dbReference type="GO" id="GO:0030638">
    <property type="term" value="P:polyketide metabolic process"/>
    <property type="evidence" value="ECO:0007669"/>
    <property type="project" value="InterPro"/>
</dbReference>
<reference evidence="2 3" key="1">
    <citation type="submission" date="2018-06" db="EMBL/GenBank/DDBJ databases">
        <title>Streptacidiphilus pinicola sp. nov., isolated from pine grove soil.</title>
        <authorList>
            <person name="Roh S.G."/>
            <person name="Park S."/>
            <person name="Kim M.-K."/>
            <person name="Yun B.-R."/>
            <person name="Park J."/>
            <person name="Kim M.J."/>
            <person name="Kim Y.S."/>
            <person name="Kim S.B."/>
        </authorList>
    </citation>
    <scope>NUCLEOTIDE SEQUENCE [LARGE SCALE GENOMIC DNA]</scope>
    <source>
        <strain evidence="2 3">MMS16-CNU450</strain>
    </source>
</reference>
<protein>
    <submittedName>
        <fullName evidence="2">Nuclear transport factor 2 family protein</fullName>
    </submittedName>
</protein>
<evidence type="ECO:0000256" key="1">
    <source>
        <dbReference type="SAM" id="SignalP"/>
    </source>
</evidence>
<dbReference type="Proteomes" id="UP000248889">
    <property type="component" value="Unassembled WGS sequence"/>
</dbReference>
<gene>
    <name evidence="2" type="ORF">DN069_09070</name>
</gene>
<sequence length="219" mass="22961">MKQLGWKTIVATTAVAGLSSLAIAAAPSQAASRVSSSAHVHVVSETSAPAALSPAQLAALPLTNRHLTRHEMDNLAVVLGAYHDAEGNSLDVNAFISSFTKGGVFNDMVAGQSYRGQALGDVLTNMAAIFPDVHRDLKSITVNGDEVSLELAIQGTFEGPLPTPAGTLKPNGAKVNVPTADFWYLQDGKIKKFDCYVGYSDMYAQMGVNLDWAGAVAKG</sequence>
<keyword evidence="1" id="KW-0732">Signal</keyword>
<dbReference type="RefSeq" id="WP_111500358.1">
    <property type="nucleotide sequence ID" value="NZ_QKYN01000036.1"/>
</dbReference>
<evidence type="ECO:0000313" key="2">
    <source>
        <dbReference type="EMBL" id="RAG85918.1"/>
    </source>
</evidence>
<dbReference type="Pfam" id="PF07366">
    <property type="entry name" value="SnoaL"/>
    <property type="match status" value="1"/>
</dbReference>
<accession>A0A2X0JEA8</accession>
<dbReference type="AlphaFoldDB" id="A0A2X0JEA8"/>
<dbReference type="InterPro" id="IPR009959">
    <property type="entry name" value="Cyclase_SnoaL-like"/>
</dbReference>
<feature type="chain" id="PRO_5038929153" evidence="1">
    <location>
        <begin position="25"/>
        <end position="219"/>
    </location>
</feature>
<comment type="caution">
    <text evidence="2">The sequence shown here is derived from an EMBL/GenBank/DDBJ whole genome shotgun (WGS) entry which is preliminary data.</text>
</comment>
<dbReference type="SUPFAM" id="SSF54427">
    <property type="entry name" value="NTF2-like"/>
    <property type="match status" value="1"/>
</dbReference>
<name>A0A2X0JEA8_9ACTN</name>
<dbReference type="Gene3D" id="3.10.450.50">
    <property type="match status" value="1"/>
</dbReference>
<dbReference type="OrthoDB" id="129343at2"/>
<keyword evidence="3" id="KW-1185">Reference proteome</keyword>
<feature type="signal peptide" evidence="1">
    <location>
        <begin position="1"/>
        <end position="24"/>
    </location>
</feature>
<evidence type="ECO:0000313" key="3">
    <source>
        <dbReference type="Proteomes" id="UP000248889"/>
    </source>
</evidence>
<dbReference type="EMBL" id="QKYN01000036">
    <property type="protein sequence ID" value="RAG85918.1"/>
    <property type="molecule type" value="Genomic_DNA"/>
</dbReference>
<dbReference type="InterPro" id="IPR032710">
    <property type="entry name" value="NTF2-like_dom_sf"/>
</dbReference>